<evidence type="ECO:0000256" key="3">
    <source>
        <dbReference type="ARBA" id="ARBA00022475"/>
    </source>
</evidence>
<evidence type="ECO:0000256" key="8">
    <source>
        <dbReference type="ARBA" id="ARBA00023136"/>
    </source>
</evidence>
<dbReference type="AlphaFoldDB" id="A0A832R8U8"/>
<keyword evidence="5" id="KW-0547">Nucleotide-binding</keyword>
<dbReference type="InterPro" id="IPR017871">
    <property type="entry name" value="ABC_transporter-like_CS"/>
</dbReference>
<proteinExistence type="predicted"/>
<dbReference type="InterPro" id="IPR039421">
    <property type="entry name" value="Type_1_exporter"/>
</dbReference>
<dbReference type="InterPro" id="IPR036640">
    <property type="entry name" value="ABC1_TM_sf"/>
</dbReference>
<keyword evidence="8 9" id="KW-0472">Membrane</keyword>
<evidence type="ECO:0000256" key="1">
    <source>
        <dbReference type="ARBA" id="ARBA00004651"/>
    </source>
</evidence>
<evidence type="ECO:0000313" key="13">
    <source>
        <dbReference type="Proteomes" id="UP000576550"/>
    </source>
</evidence>
<keyword evidence="6 12" id="KW-0067">ATP-binding</keyword>
<dbReference type="GO" id="GO:0005524">
    <property type="term" value="F:ATP binding"/>
    <property type="evidence" value="ECO:0007669"/>
    <property type="project" value="UniProtKB-KW"/>
</dbReference>
<dbReference type="GO" id="GO:0005886">
    <property type="term" value="C:plasma membrane"/>
    <property type="evidence" value="ECO:0007669"/>
    <property type="project" value="UniProtKB-SubCell"/>
</dbReference>
<name>A0A832R8U8_9BACT</name>
<evidence type="ECO:0000256" key="9">
    <source>
        <dbReference type="SAM" id="Phobius"/>
    </source>
</evidence>
<dbReference type="Proteomes" id="UP000576550">
    <property type="component" value="Unassembled WGS sequence"/>
</dbReference>
<dbReference type="GO" id="GO:0015421">
    <property type="term" value="F:ABC-type oligopeptide transporter activity"/>
    <property type="evidence" value="ECO:0007669"/>
    <property type="project" value="TreeGrafter"/>
</dbReference>
<dbReference type="SMART" id="SM00382">
    <property type="entry name" value="AAA"/>
    <property type="match status" value="1"/>
</dbReference>
<dbReference type="InterPro" id="IPR011527">
    <property type="entry name" value="ABC1_TM_dom"/>
</dbReference>
<protein>
    <submittedName>
        <fullName evidence="12">ABC transporter ATP-binding protein</fullName>
    </submittedName>
</protein>
<comment type="subcellular location">
    <subcellularLocation>
        <location evidence="1">Cell membrane</location>
        <topology evidence="1">Multi-pass membrane protein</topology>
    </subcellularLocation>
</comment>
<feature type="domain" description="ABC transmembrane type-1" evidence="11">
    <location>
        <begin position="147"/>
        <end position="325"/>
    </location>
</feature>
<sequence>MEKKKNEEKKTPSLVKLLIFIYEKYYKKNEYTWQIWAYTILRFLTRIYPLVYSYILAKIIDGITVSYNQGVGFESLIPIIIVGIIVTLIWIVANNFYRYVDSLRALWRTHLEDRVYLHKYLEIEPKAYEDPDFVNMKNTLAWNSWDVSNALYNSMDVLSLLPVIIVSFISIFSFVPAFALLGILANIPSALVVKHFGKQIWNIWGSKGEEKIKYASYRSTFWSTQFEKMQEAFVFKYGRYLIQKAEDLNKKFINKLQQKHKRRYRWNALTDLFSWTLTIFVLVYSVKLVFDGQLTIGMLTFVLSAYQKFSSDIGEVLYTISAITGNRKVIQTFYDLQNWKNKQVSGDVLLKNVDKGVSIELKNVWFKYDRSKNWVLKNINFSVKADEDIAVVGKNGAGKSTLIKLLLRIYDPQKGQILINGVDIKKLNLDEYYKLVGILSQTFNRFNISASDNIFIGDISNSNKEDIVTAAKKSDIHSAIDKLPKKYNTFISREVKGGIEFSGGEWQKLAMARAFFRDAKFLILDEPTSAVDSISEEKIFENFRENSKHKTTLIVSHRFATVRNANRILVIDKGKIVEDGPHKELMKQKGLYSEMYSKQVGRNDYRDNSKNKTEDI</sequence>
<dbReference type="PROSITE" id="PS50893">
    <property type="entry name" value="ABC_TRANSPORTER_2"/>
    <property type="match status" value="1"/>
</dbReference>
<dbReference type="SUPFAM" id="SSF90123">
    <property type="entry name" value="ABC transporter transmembrane region"/>
    <property type="match status" value="1"/>
</dbReference>
<evidence type="ECO:0000256" key="5">
    <source>
        <dbReference type="ARBA" id="ARBA00022741"/>
    </source>
</evidence>
<evidence type="ECO:0000259" key="10">
    <source>
        <dbReference type="PROSITE" id="PS50893"/>
    </source>
</evidence>
<gene>
    <name evidence="12" type="ORF">GX533_01280</name>
</gene>
<dbReference type="FunFam" id="3.40.50.300:FF:000221">
    <property type="entry name" value="Multidrug ABC transporter ATP-binding protein"/>
    <property type="match status" value="1"/>
</dbReference>
<dbReference type="InterPro" id="IPR027417">
    <property type="entry name" value="P-loop_NTPase"/>
</dbReference>
<dbReference type="InterPro" id="IPR003593">
    <property type="entry name" value="AAA+_ATPase"/>
</dbReference>
<dbReference type="EMBL" id="DUTP01000002">
    <property type="protein sequence ID" value="HHX99303.1"/>
    <property type="molecule type" value="Genomic_DNA"/>
</dbReference>
<dbReference type="PROSITE" id="PS00211">
    <property type="entry name" value="ABC_TRANSPORTER_1"/>
    <property type="match status" value="1"/>
</dbReference>
<organism evidence="12 13">
    <name type="scientific">Candidatus Dojkabacteria bacterium</name>
    <dbReference type="NCBI Taxonomy" id="2099670"/>
    <lineage>
        <taxon>Bacteria</taxon>
        <taxon>Candidatus Dojkabacteria</taxon>
    </lineage>
</organism>
<feature type="transmembrane region" description="Helical" evidence="9">
    <location>
        <begin position="160"/>
        <end position="185"/>
    </location>
</feature>
<keyword evidence="4 9" id="KW-0812">Transmembrane</keyword>
<keyword evidence="3" id="KW-1003">Cell membrane</keyword>
<keyword evidence="7 9" id="KW-1133">Transmembrane helix</keyword>
<dbReference type="PANTHER" id="PTHR43394">
    <property type="entry name" value="ATP-DEPENDENT PERMEASE MDL1, MITOCHONDRIAL"/>
    <property type="match status" value="1"/>
</dbReference>
<evidence type="ECO:0000313" key="12">
    <source>
        <dbReference type="EMBL" id="HHX99303.1"/>
    </source>
</evidence>
<dbReference type="PROSITE" id="PS50929">
    <property type="entry name" value="ABC_TM1F"/>
    <property type="match status" value="1"/>
</dbReference>
<dbReference type="GO" id="GO:0016887">
    <property type="term" value="F:ATP hydrolysis activity"/>
    <property type="evidence" value="ECO:0007669"/>
    <property type="project" value="InterPro"/>
</dbReference>
<reference evidence="12 13" key="1">
    <citation type="journal article" date="2020" name="Biotechnol. Biofuels">
        <title>New insights from the biogas microbiome by comprehensive genome-resolved metagenomics of nearly 1600 species originating from multiple anaerobic digesters.</title>
        <authorList>
            <person name="Campanaro S."/>
            <person name="Treu L."/>
            <person name="Rodriguez-R L.M."/>
            <person name="Kovalovszki A."/>
            <person name="Ziels R.M."/>
            <person name="Maus I."/>
            <person name="Zhu X."/>
            <person name="Kougias P.G."/>
            <person name="Basile A."/>
            <person name="Luo G."/>
            <person name="Schluter A."/>
            <person name="Konstantinidis K.T."/>
            <person name="Angelidaki I."/>
        </authorList>
    </citation>
    <scope>NUCLEOTIDE SEQUENCE [LARGE SCALE GENOMIC DNA]</scope>
    <source>
        <strain evidence="12">AS05jafATM_89</strain>
    </source>
</reference>
<evidence type="ECO:0000256" key="6">
    <source>
        <dbReference type="ARBA" id="ARBA00022840"/>
    </source>
</evidence>
<comment type="caution">
    <text evidence="12">The sequence shown here is derived from an EMBL/GenBank/DDBJ whole genome shotgun (WGS) entry which is preliminary data.</text>
</comment>
<feature type="domain" description="ABC transporter" evidence="10">
    <location>
        <begin position="359"/>
        <end position="598"/>
    </location>
</feature>
<feature type="transmembrane region" description="Helical" evidence="9">
    <location>
        <begin position="35"/>
        <end position="55"/>
    </location>
</feature>
<accession>A0A832R8U8</accession>
<dbReference type="SUPFAM" id="SSF52540">
    <property type="entry name" value="P-loop containing nucleoside triphosphate hydrolases"/>
    <property type="match status" value="1"/>
</dbReference>
<evidence type="ECO:0000256" key="2">
    <source>
        <dbReference type="ARBA" id="ARBA00022448"/>
    </source>
</evidence>
<evidence type="ECO:0000259" key="11">
    <source>
        <dbReference type="PROSITE" id="PS50929"/>
    </source>
</evidence>
<evidence type="ECO:0000256" key="4">
    <source>
        <dbReference type="ARBA" id="ARBA00022692"/>
    </source>
</evidence>
<dbReference type="Gene3D" id="3.40.50.300">
    <property type="entry name" value="P-loop containing nucleotide triphosphate hydrolases"/>
    <property type="match status" value="1"/>
</dbReference>
<dbReference type="Pfam" id="PF00005">
    <property type="entry name" value="ABC_tran"/>
    <property type="match status" value="1"/>
</dbReference>
<feature type="transmembrane region" description="Helical" evidence="9">
    <location>
        <begin position="75"/>
        <end position="97"/>
    </location>
</feature>
<dbReference type="Gene3D" id="1.20.1560.10">
    <property type="entry name" value="ABC transporter type 1, transmembrane domain"/>
    <property type="match status" value="1"/>
</dbReference>
<evidence type="ECO:0000256" key="7">
    <source>
        <dbReference type="ARBA" id="ARBA00022989"/>
    </source>
</evidence>
<feature type="transmembrane region" description="Helical" evidence="9">
    <location>
        <begin position="272"/>
        <end position="290"/>
    </location>
</feature>
<keyword evidence="2" id="KW-0813">Transport</keyword>
<dbReference type="InterPro" id="IPR003439">
    <property type="entry name" value="ABC_transporter-like_ATP-bd"/>
</dbReference>
<dbReference type="PANTHER" id="PTHR43394:SF1">
    <property type="entry name" value="ATP-BINDING CASSETTE SUB-FAMILY B MEMBER 10, MITOCHONDRIAL"/>
    <property type="match status" value="1"/>
</dbReference>